<feature type="chain" id="PRO_5043317387" description="Secreted protein" evidence="1">
    <location>
        <begin position="25"/>
        <end position="116"/>
    </location>
</feature>
<name>A0AAV9SDB8_9TELE</name>
<gene>
    <name evidence="2" type="ORF">CRENBAI_020315</name>
</gene>
<comment type="caution">
    <text evidence="2">The sequence shown here is derived from an EMBL/GenBank/DDBJ whole genome shotgun (WGS) entry which is preliminary data.</text>
</comment>
<evidence type="ECO:0000313" key="3">
    <source>
        <dbReference type="Proteomes" id="UP001311232"/>
    </source>
</evidence>
<evidence type="ECO:0000313" key="2">
    <source>
        <dbReference type="EMBL" id="KAK5619241.1"/>
    </source>
</evidence>
<dbReference type="Proteomes" id="UP001311232">
    <property type="component" value="Unassembled WGS sequence"/>
</dbReference>
<evidence type="ECO:0000256" key="1">
    <source>
        <dbReference type="SAM" id="SignalP"/>
    </source>
</evidence>
<evidence type="ECO:0008006" key="4">
    <source>
        <dbReference type="Google" id="ProtNLM"/>
    </source>
</evidence>
<dbReference type="EMBL" id="JAHHUM010000583">
    <property type="protein sequence ID" value="KAK5619241.1"/>
    <property type="molecule type" value="Genomic_DNA"/>
</dbReference>
<reference evidence="2 3" key="1">
    <citation type="submission" date="2021-06" db="EMBL/GenBank/DDBJ databases">
        <authorList>
            <person name="Palmer J.M."/>
        </authorList>
    </citation>
    <scope>NUCLEOTIDE SEQUENCE [LARGE SCALE GENOMIC DNA]</scope>
    <source>
        <strain evidence="2 3">MEX-2019</strain>
        <tissue evidence="2">Muscle</tissue>
    </source>
</reference>
<protein>
    <recommendedName>
        <fullName evidence="4">Secreted protein</fullName>
    </recommendedName>
</protein>
<feature type="signal peptide" evidence="1">
    <location>
        <begin position="1"/>
        <end position="24"/>
    </location>
</feature>
<sequence length="116" mass="13242">MRGRGVRLMRLVVLLSISQFPLHPLVKPNHHFRTDRGEQELKGELLILLLFPPVNTVVPAATSILSQPSSQGTAATARSRSEISLYILDHRSDMTFFYFWFDILLFLSKIKTSKKC</sequence>
<organism evidence="2 3">
    <name type="scientific">Crenichthys baileyi</name>
    <name type="common">White River springfish</name>
    <dbReference type="NCBI Taxonomy" id="28760"/>
    <lineage>
        <taxon>Eukaryota</taxon>
        <taxon>Metazoa</taxon>
        <taxon>Chordata</taxon>
        <taxon>Craniata</taxon>
        <taxon>Vertebrata</taxon>
        <taxon>Euteleostomi</taxon>
        <taxon>Actinopterygii</taxon>
        <taxon>Neopterygii</taxon>
        <taxon>Teleostei</taxon>
        <taxon>Neoteleostei</taxon>
        <taxon>Acanthomorphata</taxon>
        <taxon>Ovalentaria</taxon>
        <taxon>Atherinomorphae</taxon>
        <taxon>Cyprinodontiformes</taxon>
        <taxon>Goodeidae</taxon>
        <taxon>Crenichthys</taxon>
    </lineage>
</organism>
<accession>A0AAV9SDB8</accession>
<dbReference type="AlphaFoldDB" id="A0AAV9SDB8"/>
<keyword evidence="1" id="KW-0732">Signal</keyword>
<proteinExistence type="predicted"/>
<keyword evidence="3" id="KW-1185">Reference proteome</keyword>